<dbReference type="EMBL" id="JBHSWB010000001">
    <property type="protein sequence ID" value="MFC6661610.1"/>
    <property type="molecule type" value="Genomic_DNA"/>
</dbReference>
<evidence type="ECO:0000313" key="2">
    <source>
        <dbReference type="EMBL" id="MFC6661610.1"/>
    </source>
</evidence>
<comment type="caution">
    <text evidence="2">The sequence shown here is derived from an EMBL/GenBank/DDBJ whole genome shotgun (WGS) entry which is preliminary data.</text>
</comment>
<dbReference type="Proteomes" id="UP001596317">
    <property type="component" value="Unassembled WGS sequence"/>
</dbReference>
<sequence>MAGAGAERSGGGPLPAPTPAAPLAVPPGLRVPLVPDLFDGLVWAVVGQQVTFAHACTLRRRLVERCGTPLGEGLWAPPRQRPWPRCSRPTCAPWA</sequence>
<dbReference type="SUPFAM" id="SSF48150">
    <property type="entry name" value="DNA-glycosylase"/>
    <property type="match status" value="1"/>
</dbReference>
<accession>A0ABW1ZMG7</accession>
<reference evidence="3" key="1">
    <citation type="journal article" date="2019" name="Int. J. Syst. Evol. Microbiol.">
        <title>The Global Catalogue of Microorganisms (GCM) 10K type strain sequencing project: providing services to taxonomists for standard genome sequencing and annotation.</title>
        <authorList>
            <consortium name="The Broad Institute Genomics Platform"/>
            <consortium name="The Broad Institute Genome Sequencing Center for Infectious Disease"/>
            <person name="Wu L."/>
            <person name="Ma J."/>
        </authorList>
    </citation>
    <scope>NUCLEOTIDE SEQUENCE [LARGE SCALE GENOMIC DNA]</scope>
    <source>
        <strain evidence="3">CCUG 63830</strain>
    </source>
</reference>
<dbReference type="RefSeq" id="WP_380057168.1">
    <property type="nucleotide sequence ID" value="NZ_JBHSWB010000001.1"/>
</dbReference>
<keyword evidence="3" id="KW-1185">Reference proteome</keyword>
<proteinExistence type="predicted"/>
<gene>
    <name evidence="2" type="ORF">ACFP90_15655</name>
</gene>
<evidence type="ECO:0000313" key="3">
    <source>
        <dbReference type="Proteomes" id="UP001596317"/>
    </source>
</evidence>
<protein>
    <submittedName>
        <fullName evidence="2">Uncharacterized protein</fullName>
    </submittedName>
</protein>
<name>A0ABW1ZMG7_9DEIO</name>
<feature type="region of interest" description="Disordered" evidence="1">
    <location>
        <begin position="1"/>
        <end position="22"/>
    </location>
</feature>
<evidence type="ECO:0000256" key="1">
    <source>
        <dbReference type="SAM" id="MobiDB-lite"/>
    </source>
</evidence>
<dbReference type="Gene3D" id="1.10.340.30">
    <property type="entry name" value="Hypothetical protein, domain 2"/>
    <property type="match status" value="1"/>
</dbReference>
<dbReference type="InterPro" id="IPR011257">
    <property type="entry name" value="DNA_glycosylase"/>
</dbReference>
<organism evidence="2 3">
    <name type="scientific">Deinococcus multiflagellatus</name>
    <dbReference type="NCBI Taxonomy" id="1656887"/>
    <lineage>
        <taxon>Bacteria</taxon>
        <taxon>Thermotogati</taxon>
        <taxon>Deinococcota</taxon>
        <taxon>Deinococci</taxon>
        <taxon>Deinococcales</taxon>
        <taxon>Deinococcaceae</taxon>
        <taxon>Deinococcus</taxon>
    </lineage>
</organism>